<name>A0AAN7E8P8_QUERU</name>
<feature type="transmembrane region" description="Helical" evidence="1">
    <location>
        <begin position="105"/>
        <end position="125"/>
    </location>
</feature>
<proteinExistence type="predicted"/>
<feature type="transmembrane region" description="Helical" evidence="1">
    <location>
        <begin position="313"/>
        <end position="332"/>
    </location>
</feature>
<comment type="caution">
    <text evidence="3">The sequence shown here is derived from an EMBL/GenBank/DDBJ whole genome shotgun (WGS) entry which is preliminary data.</text>
</comment>
<dbReference type="Pfam" id="PF13968">
    <property type="entry name" value="DUF4220"/>
    <property type="match status" value="1"/>
</dbReference>
<feature type="domain" description="DUF4220" evidence="2">
    <location>
        <begin position="67"/>
        <end position="405"/>
    </location>
</feature>
<feature type="transmembrane region" description="Helical" evidence="1">
    <location>
        <begin position="162"/>
        <end position="185"/>
    </location>
</feature>
<keyword evidence="1" id="KW-1133">Transmembrane helix</keyword>
<feature type="transmembrane region" description="Helical" evidence="1">
    <location>
        <begin position="344"/>
        <end position="362"/>
    </location>
</feature>
<evidence type="ECO:0000313" key="3">
    <source>
        <dbReference type="EMBL" id="KAK4564609.1"/>
    </source>
</evidence>
<dbReference type="AlphaFoldDB" id="A0AAN7E8P8"/>
<dbReference type="PANTHER" id="PTHR31325">
    <property type="entry name" value="OS01G0798800 PROTEIN-RELATED"/>
    <property type="match status" value="1"/>
</dbReference>
<feature type="transmembrane region" description="Helical" evidence="1">
    <location>
        <begin position="284"/>
        <end position="301"/>
    </location>
</feature>
<accession>A0AAN7E8P8</accession>
<protein>
    <recommendedName>
        <fullName evidence="2">DUF4220 domain-containing protein</fullName>
    </recommendedName>
</protein>
<dbReference type="Pfam" id="PF04578">
    <property type="entry name" value="DUF594"/>
    <property type="match status" value="1"/>
</dbReference>
<evidence type="ECO:0000256" key="1">
    <source>
        <dbReference type="SAM" id="Phobius"/>
    </source>
</evidence>
<gene>
    <name evidence="3" type="ORF">RGQ29_006615</name>
</gene>
<evidence type="ECO:0000259" key="2">
    <source>
        <dbReference type="Pfam" id="PF13968"/>
    </source>
</evidence>
<sequence length="719" mass="83093">MMLIPTSIMFIKKKRLMELFPARWRNLWTEWQLRVLILLSLTSQIILVILGNRRKHISGLWIRLIVWSTYLLADSIALMAAGIISNDIGEVYNDNGLVDAKYELITFWAPLLLLHLGGPDTITAYSLEDNELWKRHSLGVVIQAIATVYIWLTAWTSSRLSLLFALMFFVGLVKYCERVWVLFLASEKRFRDSIPDTPTNDSKIMEKCKLKLFEGYHLTTHQVFEVQVPDHSAGTSNETNSHAYELLTAYSLLEMVKRLFADLILGFQDRDASREIFKRLSFQRAFNVIEIELGLIYDLLYTKAKAIYSPWGIARRIVGILIIFTVLVLFVTLKERHHHSKIDIIITLVLLVVALLLELYAFRELLLSDQTAHWLIKHEKPTLRCNWHKRRRWSNSISQFSLLSFSLGKAPLPYYGILKMLGIDEMLEIQPYDIPQQDIPDIKYLIFWEIKEIRDWAEVNNYDTDLKALYGRRGGRTLERCKRGDLAWSVEKGFDQSILIWHLATEICYFQDYIKPDEIETRIDGEGRRYPEDEKSVAGILRQRCNYLSRYMLYLLVRCPNMLPISMGHIKFRDIYTEVGEFIEEHAGKSVGDEVEASKTLSKVKTDIMLTVGGKGRSNNLIFYACKLASSLGPGEEKWDIIKNVWLEMLGHAASQCKGRLHAQQLRRGGELLTHVWLLMAHLGLTDHFQISHSHAIAEVILSNVLKPGPDRTVRPEKP</sequence>
<dbReference type="InterPro" id="IPR025315">
    <property type="entry name" value="DUF4220"/>
</dbReference>
<organism evidence="3 4">
    <name type="scientific">Quercus rubra</name>
    <name type="common">Northern red oak</name>
    <name type="synonym">Quercus borealis</name>
    <dbReference type="NCBI Taxonomy" id="3512"/>
    <lineage>
        <taxon>Eukaryota</taxon>
        <taxon>Viridiplantae</taxon>
        <taxon>Streptophyta</taxon>
        <taxon>Embryophyta</taxon>
        <taxon>Tracheophyta</taxon>
        <taxon>Spermatophyta</taxon>
        <taxon>Magnoliopsida</taxon>
        <taxon>eudicotyledons</taxon>
        <taxon>Gunneridae</taxon>
        <taxon>Pentapetalae</taxon>
        <taxon>rosids</taxon>
        <taxon>fabids</taxon>
        <taxon>Fagales</taxon>
        <taxon>Fagaceae</taxon>
        <taxon>Quercus</taxon>
    </lineage>
</organism>
<reference evidence="3 4" key="1">
    <citation type="journal article" date="2023" name="G3 (Bethesda)">
        <title>A haplotype-resolved chromosome-scale genome for Quercus rubra L. provides insights into the genetics of adaptive traits for red oak species.</title>
        <authorList>
            <person name="Kapoor B."/>
            <person name="Jenkins J."/>
            <person name="Schmutz J."/>
            <person name="Zhebentyayeva T."/>
            <person name="Kuelheim C."/>
            <person name="Coggeshall M."/>
            <person name="Heim C."/>
            <person name="Lasky J.R."/>
            <person name="Leites L."/>
            <person name="Islam-Faridi N."/>
            <person name="Romero-Severson J."/>
            <person name="DeLeo V.L."/>
            <person name="Lucas S.M."/>
            <person name="Lazic D."/>
            <person name="Gailing O."/>
            <person name="Carlson J."/>
            <person name="Staton M."/>
        </authorList>
    </citation>
    <scope>NUCLEOTIDE SEQUENCE [LARGE SCALE GENOMIC DNA]</scope>
    <source>
        <strain evidence="3">Pseudo-F2</strain>
    </source>
</reference>
<feature type="transmembrane region" description="Helical" evidence="1">
    <location>
        <begin position="137"/>
        <end position="156"/>
    </location>
</feature>
<keyword evidence="1" id="KW-0472">Membrane</keyword>
<dbReference type="InterPro" id="IPR007658">
    <property type="entry name" value="DUF594"/>
</dbReference>
<feature type="transmembrane region" description="Helical" evidence="1">
    <location>
        <begin position="64"/>
        <end position="85"/>
    </location>
</feature>
<dbReference type="EMBL" id="JAXUIC010000011">
    <property type="protein sequence ID" value="KAK4564609.1"/>
    <property type="molecule type" value="Genomic_DNA"/>
</dbReference>
<keyword evidence="4" id="KW-1185">Reference proteome</keyword>
<feature type="transmembrane region" description="Helical" evidence="1">
    <location>
        <begin position="31"/>
        <end position="52"/>
    </location>
</feature>
<keyword evidence="1" id="KW-0812">Transmembrane</keyword>
<evidence type="ECO:0000313" key="4">
    <source>
        <dbReference type="Proteomes" id="UP001324115"/>
    </source>
</evidence>
<dbReference type="Proteomes" id="UP001324115">
    <property type="component" value="Unassembled WGS sequence"/>
</dbReference>